<dbReference type="Pfam" id="PF16639">
    <property type="entry name" value="Apocytochr_F_N"/>
    <property type="match status" value="1"/>
</dbReference>
<evidence type="ECO:0000256" key="10">
    <source>
        <dbReference type="ARBA" id="ARBA00022982"/>
    </source>
</evidence>
<evidence type="ECO:0000256" key="18">
    <source>
        <dbReference type="PIRSR" id="PIRSR602325-50"/>
    </source>
</evidence>
<evidence type="ECO:0000259" key="19">
    <source>
        <dbReference type="Pfam" id="PF16639"/>
    </source>
</evidence>
<proteinExistence type="inferred from homology"/>
<organism evidence="20">
    <name type="scientific">Dictyopteris divaricata</name>
    <dbReference type="NCBI Taxonomy" id="156996"/>
    <lineage>
        <taxon>Eukaryota</taxon>
        <taxon>Sar</taxon>
        <taxon>Stramenopiles</taxon>
        <taxon>Ochrophyta</taxon>
        <taxon>PX clade</taxon>
        <taxon>Phaeophyceae</taxon>
        <taxon>Dictyotales</taxon>
        <taxon>Dictyotaceae</taxon>
        <taxon>Dictyopteris</taxon>
    </lineage>
</organism>
<dbReference type="GO" id="GO:0005506">
    <property type="term" value="F:iron ion binding"/>
    <property type="evidence" value="ECO:0007669"/>
    <property type="project" value="InterPro"/>
</dbReference>
<keyword evidence="10 17" id="KW-0249">Electron transport</keyword>
<dbReference type="InterPro" id="IPR002325">
    <property type="entry name" value="Cyt_f"/>
</dbReference>
<evidence type="ECO:0000313" key="20">
    <source>
        <dbReference type="EMBL" id="AQZ25015.1"/>
    </source>
</evidence>
<dbReference type="PANTHER" id="PTHR33288:SF10">
    <property type="entry name" value="CYTOCHROME F"/>
    <property type="match status" value="1"/>
</dbReference>
<dbReference type="GO" id="GO:0009535">
    <property type="term" value="C:chloroplast thylakoid membrane"/>
    <property type="evidence" value="ECO:0007669"/>
    <property type="project" value="UniProtKB-SubCell"/>
</dbReference>
<dbReference type="InterPro" id="IPR011054">
    <property type="entry name" value="Rudment_hybrid_motif"/>
</dbReference>
<comment type="function">
    <text evidence="1 17">Component of the cytochrome b6-f complex, which mediates electron transfer between photosystem II (PSII) and photosystem I (PSI), cyclic electron flow around PSI, and state transitions.</text>
</comment>
<keyword evidence="9 17" id="KW-0732">Signal</keyword>
<evidence type="ECO:0000256" key="11">
    <source>
        <dbReference type="ARBA" id="ARBA00022989"/>
    </source>
</evidence>
<feature type="signal peptide" evidence="17">
    <location>
        <begin position="1"/>
        <end position="32"/>
    </location>
</feature>
<accession>A0A2I4Q308</accession>
<keyword evidence="8 17" id="KW-0479">Metal-binding</keyword>
<dbReference type="GeneID" id="35656057"/>
<comment type="similarity">
    <text evidence="2 17">Belongs to the cytochrome f family.</text>
</comment>
<dbReference type="Gene3D" id="2.60.40.830">
    <property type="entry name" value="Cytochrome f large domain"/>
    <property type="match status" value="1"/>
</dbReference>
<dbReference type="SUPFAM" id="SSF49441">
    <property type="entry name" value="Cytochrome f, large domain"/>
    <property type="match status" value="1"/>
</dbReference>
<dbReference type="InterPro" id="IPR036826">
    <property type="entry name" value="Cyt_f_lg_dom_sf"/>
</dbReference>
<keyword evidence="13 17" id="KW-0793">Thylakoid</keyword>
<feature type="binding site" description="covalent" evidence="17 18">
    <location>
        <position position="53"/>
    </location>
    <ligand>
        <name>heme</name>
        <dbReference type="ChEBI" id="CHEBI:30413"/>
    </ligand>
</feature>
<evidence type="ECO:0000256" key="13">
    <source>
        <dbReference type="ARBA" id="ARBA00023078"/>
    </source>
</evidence>
<dbReference type="InterPro" id="IPR024094">
    <property type="entry name" value="Cyt_f_lg_dom"/>
</dbReference>
<evidence type="ECO:0000256" key="6">
    <source>
        <dbReference type="ARBA" id="ARBA00022617"/>
    </source>
</evidence>
<gene>
    <name evidence="17 20" type="primary">petA</name>
</gene>
<geneLocation type="chloroplast" evidence="20"/>
<keyword evidence="12 17" id="KW-0408">Iron</keyword>
<dbReference type="PANTHER" id="PTHR33288">
    <property type="match status" value="1"/>
</dbReference>
<keyword evidence="11 17" id="KW-1133">Transmembrane helix</keyword>
<evidence type="ECO:0000256" key="12">
    <source>
        <dbReference type="ARBA" id="ARBA00023004"/>
    </source>
</evidence>
<keyword evidence="5 17" id="KW-0602">Photosynthesis</keyword>
<evidence type="ECO:0000256" key="2">
    <source>
        <dbReference type="ARBA" id="ARBA00008923"/>
    </source>
</evidence>
<dbReference type="GO" id="GO:0015979">
    <property type="term" value="P:photosynthesis"/>
    <property type="evidence" value="ECO:0007669"/>
    <property type="project" value="UniProtKB-UniRule"/>
</dbReference>
<sequence precursor="true">MKIWNNRILKYFLLNSILVISSLTVSITNSEAYPIYAQQAYTNPRAANGRIACANCHLAEKPIEIEAPKAILPNSVFETAIKIPYAKDAKQILGNGQLSGLNVGAVVILPEGFKLAPKNLLTKEFQEKNKGVYISPYSSTQDNILVVGPIQGETHSEIVFPILSPDPETNKKVNFLKYPIYVGGNRGRGQIYPTGEKSNNNMVTASTEGQVFEIETASNGETLISIRNSDGKETKQSIPKGLSLVVSKKDNIKVDQPLTKDPNVGGFGQMDTEIVLQDPARIIGFSLFAFSVLFTQIFFVIKKKQFEKVQAAELKF</sequence>
<protein>
    <recommendedName>
        <fullName evidence="3 17">Cytochrome f</fullName>
    </recommendedName>
</protein>
<dbReference type="EMBL" id="KY433579">
    <property type="protein sequence ID" value="AQZ25015.1"/>
    <property type="molecule type" value="Genomic_DNA"/>
</dbReference>
<dbReference type="RefSeq" id="YP_009455798.1">
    <property type="nucleotide sequence ID" value="NC_036804.1"/>
</dbReference>
<name>A0A2I4Q308_9PHAE</name>
<dbReference type="Gene3D" id="2.40.50.100">
    <property type="match status" value="1"/>
</dbReference>
<evidence type="ECO:0000256" key="8">
    <source>
        <dbReference type="ARBA" id="ARBA00022723"/>
    </source>
</evidence>
<dbReference type="SUPFAM" id="SSF103431">
    <property type="entry name" value="Cytochrome f subunit of the cytochrome b6f complex, transmembrane anchor"/>
    <property type="match status" value="1"/>
</dbReference>
<feature type="transmembrane region" description="Helical" evidence="17">
    <location>
        <begin position="282"/>
        <end position="301"/>
    </location>
</feature>
<evidence type="ECO:0000256" key="4">
    <source>
        <dbReference type="ARBA" id="ARBA00022448"/>
    </source>
</evidence>
<keyword evidence="20" id="KW-0150">Chloroplast</keyword>
<dbReference type="AlphaFoldDB" id="A0A2I4Q308"/>
<dbReference type="SUPFAM" id="SSF51246">
    <property type="entry name" value="Rudiment single hybrid motif"/>
    <property type="match status" value="1"/>
</dbReference>
<evidence type="ECO:0000256" key="9">
    <source>
        <dbReference type="ARBA" id="ARBA00022729"/>
    </source>
</evidence>
<keyword evidence="4 17" id="KW-0813">Transport</keyword>
<feature type="binding site" description="covalent" evidence="17 18">
    <location>
        <position position="56"/>
    </location>
    <ligand>
        <name>heme</name>
        <dbReference type="ChEBI" id="CHEBI:30413"/>
    </ligand>
</feature>
<feature type="binding site" description="axial binding residue" evidence="17 18">
    <location>
        <position position="33"/>
    </location>
    <ligand>
        <name>heme</name>
        <dbReference type="ChEBI" id="CHEBI:30413"/>
    </ligand>
    <ligandPart>
        <name>Fe</name>
        <dbReference type="ChEBI" id="CHEBI:18248"/>
    </ligandPart>
</feature>
<dbReference type="PROSITE" id="PS51010">
    <property type="entry name" value="CYTF"/>
    <property type="match status" value="1"/>
</dbReference>
<comment type="cofactor">
    <cofactor evidence="17 18">
        <name>heme</name>
        <dbReference type="ChEBI" id="CHEBI:30413"/>
    </cofactor>
    <text evidence="17 18">Binds 1 heme group covalently.</text>
</comment>
<comment type="subunit">
    <text evidence="15 17">The 4 large subunits of the cytochrome b6-f complex are cytochrome b6, subunit IV (17 kDa polypeptide, PetD), cytochrome f and the Rieske protein, while the 4 small subunits are PetG, PetL, PetM and PetN. The complex functions as a dimer.</text>
</comment>
<comment type="subcellular location">
    <subcellularLocation>
        <location evidence="16">Plastid thylakoid membrane</location>
        <topology evidence="16">Single-pass membrane protein</topology>
    </subcellularLocation>
    <subcellularLocation>
        <location evidence="17">Plastid</location>
        <location evidence="17">Chloroplast thylakoid membrane</location>
        <topology evidence="17">Single-pass membrane protein</topology>
    </subcellularLocation>
</comment>
<feature type="chain" id="PRO_5014482153" description="Cytochrome f" evidence="17">
    <location>
        <begin position="33"/>
        <end position="316"/>
    </location>
</feature>
<dbReference type="GO" id="GO:0020037">
    <property type="term" value="F:heme binding"/>
    <property type="evidence" value="ECO:0007669"/>
    <property type="project" value="InterPro"/>
</dbReference>
<keyword evidence="14 17" id="KW-0472">Membrane</keyword>
<feature type="domain" description="Cytochrome f large" evidence="19">
    <location>
        <begin position="33"/>
        <end position="187"/>
    </location>
</feature>
<evidence type="ECO:0000256" key="15">
    <source>
        <dbReference type="ARBA" id="ARBA00025834"/>
    </source>
</evidence>
<dbReference type="FunFam" id="2.60.40.830:FF:000001">
    <property type="entry name" value="Cytochrome f"/>
    <property type="match status" value="1"/>
</dbReference>
<feature type="binding site" description="axial binding residue" evidence="17 18">
    <location>
        <position position="57"/>
    </location>
    <ligand>
        <name>heme</name>
        <dbReference type="ChEBI" id="CHEBI:30413"/>
    </ligand>
    <ligandPart>
        <name>Fe</name>
        <dbReference type="ChEBI" id="CHEBI:18248"/>
    </ligandPart>
</feature>
<dbReference type="PRINTS" id="PR00610">
    <property type="entry name" value="CYTOCHROMEF"/>
</dbReference>
<keyword evidence="20" id="KW-0934">Plastid</keyword>
<evidence type="ECO:0000256" key="17">
    <source>
        <dbReference type="HAMAP-Rule" id="MF_00610"/>
    </source>
</evidence>
<evidence type="ECO:0000256" key="14">
    <source>
        <dbReference type="ARBA" id="ARBA00023136"/>
    </source>
</evidence>
<dbReference type="InterPro" id="IPR024058">
    <property type="entry name" value="Cyt-f_TM"/>
</dbReference>
<keyword evidence="6 17" id="KW-0349">Heme</keyword>
<evidence type="ECO:0000256" key="3">
    <source>
        <dbReference type="ARBA" id="ARBA00013528"/>
    </source>
</evidence>
<keyword evidence="7 17" id="KW-0812">Transmembrane</keyword>
<dbReference type="Pfam" id="PF01333">
    <property type="entry name" value="Apocytochr_F_C"/>
    <property type="match status" value="1"/>
</dbReference>
<evidence type="ECO:0000256" key="16">
    <source>
        <dbReference type="ARBA" id="ARBA00046266"/>
    </source>
</evidence>
<evidence type="ECO:0000256" key="7">
    <source>
        <dbReference type="ARBA" id="ARBA00022692"/>
    </source>
</evidence>
<evidence type="ECO:0000256" key="5">
    <source>
        <dbReference type="ARBA" id="ARBA00022531"/>
    </source>
</evidence>
<evidence type="ECO:0000256" key="1">
    <source>
        <dbReference type="ARBA" id="ARBA00003068"/>
    </source>
</evidence>
<dbReference type="GO" id="GO:0009055">
    <property type="term" value="F:electron transfer activity"/>
    <property type="evidence" value="ECO:0007669"/>
    <property type="project" value="UniProtKB-UniRule"/>
</dbReference>
<dbReference type="HAMAP" id="MF_00610">
    <property type="entry name" value="Cytb6_f_cytF"/>
    <property type="match status" value="1"/>
</dbReference>
<reference evidence="20" key="1">
    <citation type="journal article" date="2017" name="Mar. Biotechnol.">
        <title>Plastid Genome of Dictyopteris divaricata (Dictyotales, Phaeophyceae): Understanding the Evolution of Plastid Genomes in Brown Algae.</title>
        <authorList>
            <person name="Liu F."/>
            <person name="Jin Z."/>
            <person name="Wang Y."/>
            <person name="Bi Y."/>
            <person name="Melton J.T.III."/>
        </authorList>
    </citation>
    <scope>NUCLEOTIDE SEQUENCE</scope>
</reference>
<dbReference type="Gene3D" id="1.20.5.700">
    <property type="entry name" value="Single helix bin"/>
    <property type="match status" value="1"/>
</dbReference>